<evidence type="ECO:0000256" key="1">
    <source>
        <dbReference type="ARBA" id="ARBA00009005"/>
    </source>
</evidence>
<protein>
    <recommendedName>
        <fullName evidence="2">Peptidase C14 caspase domain-containing protein</fullName>
    </recommendedName>
</protein>
<reference evidence="3" key="1">
    <citation type="submission" date="2021-01" db="EMBL/GenBank/DDBJ databases">
        <authorList>
            <person name="Kaushik A."/>
        </authorList>
    </citation>
    <scope>NUCLEOTIDE SEQUENCE</scope>
    <source>
        <strain evidence="3">Type strain: AG8-Rh-89/</strain>
    </source>
</reference>
<organism evidence="3 4">
    <name type="scientific">Rhizoctonia solani</name>
    <dbReference type="NCBI Taxonomy" id="456999"/>
    <lineage>
        <taxon>Eukaryota</taxon>
        <taxon>Fungi</taxon>
        <taxon>Dikarya</taxon>
        <taxon>Basidiomycota</taxon>
        <taxon>Agaricomycotina</taxon>
        <taxon>Agaricomycetes</taxon>
        <taxon>Cantharellales</taxon>
        <taxon>Ceratobasidiaceae</taxon>
        <taxon>Rhizoctonia</taxon>
    </lineage>
</organism>
<dbReference type="GO" id="GO:0004197">
    <property type="term" value="F:cysteine-type endopeptidase activity"/>
    <property type="evidence" value="ECO:0007669"/>
    <property type="project" value="InterPro"/>
</dbReference>
<dbReference type="GO" id="GO:0006508">
    <property type="term" value="P:proteolysis"/>
    <property type="evidence" value="ECO:0007669"/>
    <property type="project" value="InterPro"/>
</dbReference>
<dbReference type="Gene3D" id="3.40.50.1460">
    <property type="match status" value="1"/>
</dbReference>
<accession>A0A8H3CVG6</accession>
<dbReference type="PANTHER" id="PTHR48104:SF30">
    <property type="entry name" value="METACASPASE-1"/>
    <property type="match status" value="1"/>
</dbReference>
<proteinExistence type="inferred from homology"/>
<evidence type="ECO:0000313" key="4">
    <source>
        <dbReference type="Proteomes" id="UP000663850"/>
    </source>
</evidence>
<dbReference type="Proteomes" id="UP000663850">
    <property type="component" value="Unassembled WGS sequence"/>
</dbReference>
<comment type="caution">
    <text evidence="3">The sequence shown here is derived from an EMBL/GenBank/DDBJ whole genome shotgun (WGS) entry which is preliminary data.</text>
</comment>
<sequence>MQFRKSPIPRSQNPLSTLHALVIGINTYPHAQLKWATQDADSIDIFLRDDLAVPESQISNLRNEQATRRRILAEIDKLRNDPHIAPFDPIVIYYAGHGSEVDSPAGKHEKHAPKTQCLVPWDTGMSAKDGKPIPPIPDYTLAGLLNALAAKKGNNITVILDCCHSASSTRGARELPYKVPADCATKDAPRTASELPGSPWPHDAVNWGSCQARRLAPNVVPALSSGLDEEILRRAMGLSSNSTDSFPNRSIPRIPYFGRSHILLAACGHAEVAYESSDTRSGCFTAALLGKLQSSRLHKLTYKACFEDFPGLVTPSGTQNPVCEGDHTERLFFHIATPGPLSPEYVIPAHLIDDGYTLKVGVAQGVIPGSTYGIYPNEAFEDDQTSPLQADEGTYYGTVQMPPIEFESNDPCRMQYFTSISSDFPPLAYAKLLKRGQGALFSIFLTETFQNVTDFQIEPDQGMNQVHSQSQAAVVLDADREGRVAFHLTRAPSISFPKVAADINILRYILFAMAQWEWHIARSPDMSYMKNEDMAQLCLYRLGESQPEEVPMDDKDSSVNVISSPRALYGLKIVNNSRRRLYPYLFYFSANNQSICPLFLKVHGSGVIDAPLEPNSELTMGYGNDDMISGPLIFELPEDIGYLRLFWTTTPGDFDSMIQRSPFEGIKHCAMTLDKTQFMEAIAIGAQALDGEEVECSTPLLDQQPTTIGSYSSRFVMRGSVVTTDPPTSPQLESAPFEQDDSLALEATQTLADRGVPLGEVEASYNNSDLANTEGMYYPLCEWGVAEVIAEYKIEAMLGHREIWGVIGLKVIVQPEESESLNK</sequence>
<dbReference type="InterPro" id="IPR011600">
    <property type="entry name" value="Pept_C14_caspase"/>
</dbReference>
<dbReference type="InterPro" id="IPR050452">
    <property type="entry name" value="Metacaspase"/>
</dbReference>
<dbReference type="Pfam" id="PF00656">
    <property type="entry name" value="Peptidase_C14"/>
    <property type="match status" value="1"/>
</dbReference>
<gene>
    <name evidence="3" type="ORF">RDB_LOCUS89843</name>
</gene>
<dbReference type="AlphaFoldDB" id="A0A8H3CVG6"/>
<dbReference type="GO" id="GO:0005737">
    <property type="term" value="C:cytoplasm"/>
    <property type="evidence" value="ECO:0007669"/>
    <property type="project" value="TreeGrafter"/>
</dbReference>
<feature type="domain" description="Peptidase C14 caspase" evidence="2">
    <location>
        <begin position="19"/>
        <end position="330"/>
    </location>
</feature>
<dbReference type="PANTHER" id="PTHR48104">
    <property type="entry name" value="METACASPASE-4"/>
    <property type="match status" value="1"/>
</dbReference>
<name>A0A8H3CVG6_9AGAM</name>
<evidence type="ECO:0000313" key="3">
    <source>
        <dbReference type="EMBL" id="CAE6496080.1"/>
    </source>
</evidence>
<evidence type="ECO:0000259" key="2">
    <source>
        <dbReference type="Pfam" id="PF00656"/>
    </source>
</evidence>
<dbReference type="EMBL" id="CAJMWZ010004844">
    <property type="protein sequence ID" value="CAE6496080.1"/>
    <property type="molecule type" value="Genomic_DNA"/>
</dbReference>
<comment type="similarity">
    <text evidence="1">Belongs to the peptidase C14B family.</text>
</comment>